<gene>
    <name evidence="1" type="ORF">BDD14_0522</name>
</gene>
<protein>
    <submittedName>
        <fullName evidence="1">Uncharacterized protein</fullName>
    </submittedName>
</protein>
<evidence type="ECO:0000313" key="1">
    <source>
        <dbReference type="EMBL" id="RZU39175.1"/>
    </source>
</evidence>
<dbReference type="Proteomes" id="UP000292958">
    <property type="component" value="Unassembled WGS sequence"/>
</dbReference>
<evidence type="ECO:0000313" key="2">
    <source>
        <dbReference type="Proteomes" id="UP000292958"/>
    </source>
</evidence>
<organism evidence="1 2">
    <name type="scientific">Edaphobacter modestus</name>
    <dbReference type="NCBI Taxonomy" id="388466"/>
    <lineage>
        <taxon>Bacteria</taxon>
        <taxon>Pseudomonadati</taxon>
        <taxon>Acidobacteriota</taxon>
        <taxon>Terriglobia</taxon>
        <taxon>Terriglobales</taxon>
        <taxon>Acidobacteriaceae</taxon>
        <taxon>Edaphobacter</taxon>
    </lineage>
</organism>
<reference evidence="1 2" key="1">
    <citation type="submission" date="2019-02" db="EMBL/GenBank/DDBJ databases">
        <title>Genomic Encyclopedia of Archaeal and Bacterial Type Strains, Phase II (KMG-II): from individual species to whole genera.</title>
        <authorList>
            <person name="Goeker M."/>
        </authorList>
    </citation>
    <scope>NUCLEOTIDE SEQUENCE [LARGE SCALE GENOMIC DNA]</scope>
    <source>
        <strain evidence="1 2">DSM 18101</strain>
    </source>
</reference>
<dbReference type="AlphaFoldDB" id="A0A4Q7YQV1"/>
<keyword evidence="2" id="KW-1185">Reference proteome</keyword>
<sequence length="165" mass="18080">MADLLQSRREGVNISSELPPVPFILLKKALPKNHIVVGDEAGQIRFLAHQVGAKPEFVERVTDDLLAGFEGKLYVVSTKYKVDLSPELRARTGMWSTEPIVKGSAAINTIVKHTLTLLAGKEKALKRVVLDRVGDMLTKGKTDDVPGLIWAAVWHLSADLPPKPI</sequence>
<dbReference type="RefSeq" id="WP_130417424.1">
    <property type="nucleotide sequence ID" value="NZ_SHKW01000001.1"/>
</dbReference>
<name>A0A4Q7YQV1_9BACT</name>
<dbReference type="EMBL" id="SHKW01000001">
    <property type="protein sequence ID" value="RZU39175.1"/>
    <property type="molecule type" value="Genomic_DNA"/>
</dbReference>
<comment type="caution">
    <text evidence="1">The sequence shown here is derived from an EMBL/GenBank/DDBJ whole genome shotgun (WGS) entry which is preliminary data.</text>
</comment>
<accession>A0A4Q7YQV1</accession>
<proteinExistence type="predicted"/>